<dbReference type="GO" id="GO:0005737">
    <property type="term" value="C:cytoplasm"/>
    <property type="evidence" value="ECO:0007669"/>
    <property type="project" value="UniProtKB-SubCell"/>
</dbReference>
<dbReference type="EMBL" id="PUHP01000076">
    <property type="protein sequence ID" value="TQN73723.1"/>
    <property type="molecule type" value="Genomic_DNA"/>
</dbReference>
<comment type="caution">
    <text evidence="10">The sequence shown here is derived from an EMBL/GenBank/DDBJ whole genome shotgun (WGS) entry which is preliminary data.</text>
</comment>
<feature type="compositionally biased region" description="Polar residues" evidence="8">
    <location>
        <begin position="679"/>
        <end position="728"/>
    </location>
</feature>
<feature type="compositionally biased region" description="Gly residues" evidence="8">
    <location>
        <begin position="1310"/>
        <end position="1325"/>
    </location>
</feature>
<dbReference type="GO" id="GO:0045944">
    <property type="term" value="P:positive regulation of transcription by RNA polymerase II"/>
    <property type="evidence" value="ECO:0007669"/>
    <property type="project" value="TreeGrafter"/>
</dbReference>
<dbReference type="PROSITE" id="PS50089">
    <property type="entry name" value="ZF_RING_2"/>
    <property type="match status" value="1"/>
</dbReference>
<feature type="coiled-coil region" evidence="7">
    <location>
        <begin position="1158"/>
        <end position="1193"/>
    </location>
</feature>
<dbReference type="PROSITE" id="PS00518">
    <property type="entry name" value="ZF_RING_1"/>
    <property type="match status" value="1"/>
</dbReference>
<dbReference type="Gene3D" id="2.60.40.10">
    <property type="entry name" value="Immunoglobulins"/>
    <property type="match status" value="1"/>
</dbReference>
<keyword evidence="11" id="KW-1185">Reference proteome</keyword>
<feature type="compositionally biased region" description="Polar residues" evidence="8">
    <location>
        <begin position="204"/>
        <end position="213"/>
    </location>
</feature>
<feature type="region of interest" description="Disordered" evidence="8">
    <location>
        <begin position="113"/>
        <end position="136"/>
    </location>
</feature>
<feature type="region of interest" description="Disordered" evidence="8">
    <location>
        <begin position="484"/>
        <end position="603"/>
    </location>
</feature>
<dbReference type="GO" id="GO:0000976">
    <property type="term" value="F:transcription cis-regulatory region binding"/>
    <property type="evidence" value="ECO:0007669"/>
    <property type="project" value="TreeGrafter"/>
</dbReference>
<feature type="compositionally biased region" description="Low complexity" evidence="8">
    <location>
        <begin position="1298"/>
        <end position="1309"/>
    </location>
</feature>
<protein>
    <submittedName>
        <fullName evidence="10">Putative RING finger protein</fullName>
    </submittedName>
</protein>
<feature type="compositionally biased region" description="Basic and acidic residues" evidence="8">
    <location>
        <begin position="290"/>
        <end position="306"/>
    </location>
</feature>
<dbReference type="InterPro" id="IPR017907">
    <property type="entry name" value="Znf_RING_CS"/>
</dbReference>
<dbReference type="InterPro" id="IPR001841">
    <property type="entry name" value="Znf_RING"/>
</dbReference>
<feature type="compositionally biased region" description="Basic and acidic residues" evidence="8">
    <location>
        <begin position="487"/>
        <end position="541"/>
    </location>
</feature>
<dbReference type="Pfam" id="PF00097">
    <property type="entry name" value="zf-C3HC4"/>
    <property type="match status" value="1"/>
</dbReference>
<dbReference type="InterPro" id="IPR039739">
    <property type="entry name" value="MAG2/RNF10"/>
</dbReference>
<dbReference type="Gene3D" id="3.30.40.10">
    <property type="entry name" value="Zinc/RING finger domain, C3HC4 (zinc finger)"/>
    <property type="match status" value="1"/>
</dbReference>
<dbReference type="InterPro" id="IPR013083">
    <property type="entry name" value="Znf_RING/FYVE/PHD"/>
</dbReference>
<evidence type="ECO:0000313" key="11">
    <source>
        <dbReference type="Proteomes" id="UP000326340"/>
    </source>
</evidence>
<feature type="region of interest" description="Disordered" evidence="8">
    <location>
        <begin position="677"/>
        <end position="765"/>
    </location>
</feature>
<dbReference type="SUPFAM" id="SSF81296">
    <property type="entry name" value="E set domains"/>
    <property type="match status" value="1"/>
</dbReference>
<evidence type="ECO:0000256" key="1">
    <source>
        <dbReference type="ARBA" id="ARBA00004496"/>
    </source>
</evidence>
<evidence type="ECO:0000256" key="5">
    <source>
        <dbReference type="ARBA" id="ARBA00022833"/>
    </source>
</evidence>
<dbReference type="CDD" id="cd02859">
    <property type="entry name" value="E_set_AMPKbeta_like_N"/>
    <property type="match status" value="1"/>
</dbReference>
<keyword evidence="2" id="KW-0963">Cytoplasm</keyword>
<evidence type="ECO:0000256" key="6">
    <source>
        <dbReference type="PROSITE-ProRule" id="PRU00175"/>
    </source>
</evidence>
<evidence type="ECO:0000259" key="9">
    <source>
        <dbReference type="PROSITE" id="PS50089"/>
    </source>
</evidence>
<dbReference type="InterPro" id="IPR013783">
    <property type="entry name" value="Ig-like_fold"/>
</dbReference>
<proteinExistence type="predicted"/>
<organism evidence="10 11">
    <name type="scientific">Colletotrichum shisoi</name>
    <dbReference type="NCBI Taxonomy" id="2078593"/>
    <lineage>
        <taxon>Eukaryota</taxon>
        <taxon>Fungi</taxon>
        <taxon>Dikarya</taxon>
        <taxon>Ascomycota</taxon>
        <taxon>Pezizomycotina</taxon>
        <taxon>Sordariomycetes</taxon>
        <taxon>Hypocreomycetidae</taxon>
        <taxon>Glomerellales</taxon>
        <taxon>Glomerellaceae</taxon>
        <taxon>Colletotrichum</taxon>
        <taxon>Colletotrichum destructivum species complex</taxon>
    </lineage>
</organism>
<dbReference type="GO" id="GO:0008270">
    <property type="term" value="F:zinc ion binding"/>
    <property type="evidence" value="ECO:0007669"/>
    <property type="project" value="UniProtKB-KW"/>
</dbReference>
<evidence type="ECO:0000256" key="8">
    <source>
        <dbReference type="SAM" id="MobiDB-lite"/>
    </source>
</evidence>
<keyword evidence="5" id="KW-0862">Zinc</keyword>
<dbReference type="InterPro" id="IPR018957">
    <property type="entry name" value="Znf_C3HC4_RING-type"/>
</dbReference>
<gene>
    <name evidence="10" type="ORF">CSHISOI_01710</name>
</gene>
<dbReference type="OrthoDB" id="302966at2759"/>
<feature type="region of interest" description="Disordered" evidence="8">
    <location>
        <begin position="186"/>
        <end position="213"/>
    </location>
</feature>
<feature type="compositionally biased region" description="Low complexity" evidence="8">
    <location>
        <begin position="545"/>
        <end position="579"/>
    </location>
</feature>
<name>A0A5Q4C300_9PEZI</name>
<dbReference type="CDD" id="cd16536">
    <property type="entry name" value="RING-HC_RNF10"/>
    <property type="match status" value="1"/>
</dbReference>
<dbReference type="SMART" id="SM00184">
    <property type="entry name" value="RING"/>
    <property type="match status" value="1"/>
</dbReference>
<evidence type="ECO:0000256" key="7">
    <source>
        <dbReference type="SAM" id="Coils"/>
    </source>
</evidence>
<evidence type="ECO:0000256" key="2">
    <source>
        <dbReference type="ARBA" id="ARBA00022490"/>
    </source>
</evidence>
<keyword evidence="7" id="KW-0175">Coiled coil</keyword>
<feature type="compositionally biased region" description="Basic residues" evidence="8">
    <location>
        <begin position="739"/>
        <end position="749"/>
    </location>
</feature>
<dbReference type="InterPro" id="IPR032640">
    <property type="entry name" value="AMPK1_CBM"/>
</dbReference>
<evidence type="ECO:0000313" key="10">
    <source>
        <dbReference type="EMBL" id="TQN73723.1"/>
    </source>
</evidence>
<comment type="subcellular location">
    <subcellularLocation>
        <location evidence="1">Cytoplasm</location>
    </subcellularLocation>
</comment>
<dbReference type="SUPFAM" id="SSF57850">
    <property type="entry name" value="RING/U-box"/>
    <property type="match status" value="1"/>
</dbReference>
<accession>A0A5Q4C300</accession>
<dbReference type="PANTHER" id="PTHR12983">
    <property type="entry name" value="RING FINGER 10 FAMILY MEMBER"/>
    <property type="match status" value="1"/>
</dbReference>
<feature type="region of interest" description="Disordered" evidence="8">
    <location>
        <begin position="1297"/>
        <end position="1345"/>
    </location>
</feature>
<dbReference type="Proteomes" id="UP000326340">
    <property type="component" value="Unassembled WGS sequence"/>
</dbReference>
<dbReference type="InterPro" id="IPR014756">
    <property type="entry name" value="Ig_E-set"/>
</dbReference>
<feature type="domain" description="RING-type" evidence="9">
    <location>
        <begin position="874"/>
        <end position="924"/>
    </location>
</feature>
<sequence>MGTYKFTWAHPAEEVYVTGTFDNWTKSEKLDKVGNLFEKTVTLPNASEKIYYKFVVDNNWITDHTAPQEPDHEGNVNNFLTPEQIVKEDISAATMSTVTPESTTAALAKDVPLEKEDDLPQATPSDIPGGFPITPAANELDKSFGVNPLPAQDVTAEPVTVAPGEPIPPSAKAGDINDQVKLDKEAYEDSSALPGLSKEETTLPAVTSSTVPESSLPIATTDVTINSAAPASTTAALAAEVPLETKKSQVDAPESSLPATVTDATINSAAPASTTAALAADVPLEAKKAEVPEVVKESQEKAHAEPEASANPEAVQEKAVVEDELLDKVPTAPSTSEGTSGFGTQKTELAGTAIATAATAGGIAAAAVINAKDSAVEAAAPTVNQVSVAASDAAAQASVAATNAAAQLPEPVKENLPVSVQQAIGGQVKEETREEVAPEVPAVVKEAIVESGESPEAAANTEAVVEKKEVEAELLKEVKAAPAVGEEAEKPKVEAAKEEVKETKEEVKEGDKSKTEAVKEEAKLAKEEARDAVTDDSKKETNGVNGAHPATTANGTNGATLATIKEPEAPTTPAKAPSSVPESTTPSHSKAAESPSGTEKKKKNRLSAFIGKLKSKVHSNTIYSFLRPEHRIKLLGVLLINWALPSASRGLHHDIDPLGGDQDDHSFHQRGKTIAPTFILTSGSPNMSSTPSNLGKSLSASTSHSPSVQPGPITTSFESNRRPSQASPSFPHATPRKSQGSRKQHKMQRRPGLGDIRQHSNPDDDDAMAEARALRNASSRRGQTSITHLLNYSLPPRAYADHSSYARNYRRNPTWGPGSGHHAVDKARYVHANYRFVVSPEGNYASQAADADVHIDWNNVLQILASSESQGASCPICLSEPVAPRMAKCGHIFCLPCLIRFMNSTDDDSKPGKGARWKKCPLCEDSVYLHETRPVRFYAGQESPLPRVGDDVVLRLMARTAKSTLALPWENGSDALNVADDVPWHFAANVLDYARIMKGTGDYMAEQYNEEIEALQKQGTEDQLLYHEDDEWTQKAIRAINAAKEKVQDLGKTDSMLPNKKPGQSKTVQPDFYFYSSQPHLYLSALDIRILKTKYGDFSAFPTTLLPRVEHISTGHVLDEVQRKRAKYLGHLPYGCRISFLECDWTDIVPADVLDNFADEIDRRRKRNRDKAVQEERERLQSERIEAAQFKSTAAMRREYGPIEEEQVPALNLEEFQPLASHAGATPPDPRPGFEHLASISTSPSTQKTVWGTHVVHGSPELAPASLRQVDDGWLKEEDFLDAAELSFQMEALGVIEPGPSSSSTPVAAGAGGGGSGGGGIGGGGKGKKKKQKITLMSTGGRRQG</sequence>
<keyword evidence="4 6" id="KW-0863">Zinc-finger</keyword>
<dbReference type="Pfam" id="PF16561">
    <property type="entry name" value="AMPK1_CBM"/>
    <property type="match status" value="1"/>
</dbReference>
<feature type="region of interest" description="Disordered" evidence="8">
    <location>
        <begin position="290"/>
        <end position="315"/>
    </location>
</feature>
<dbReference type="PANTHER" id="PTHR12983:SF9">
    <property type="entry name" value="E3 UBIQUITIN-PROTEIN LIGASE RNF10"/>
    <property type="match status" value="1"/>
</dbReference>
<evidence type="ECO:0000256" key="4">
    <source>
        <dbReference type="ARBA" id="ARBA00022771"/>
    </source>
</evidence>
<evidence type="ECO:0000256" key="3">
    <source>
        <dbReference type="ARBA" id="ARBA00022723"/>
    </source>
</evidence>
<keyword evidence="3" id="KW-0479">Metal-binding</keyword>
<reference evidence="10 11" key="1">
    <citation type="journal article" date="2019" name="Sci. Rep.">
        <title>Colletotrichum shisoi sp. nov., an anthracnose pathogen of Perilla frutescens in Japan: molecular phylogenetic, morphological and genomic evidence.</title>
        <authorList>
            <person name="Gan P."/>
            <person name="Tsushima A."/>
            <person name="Hiroyama R."/>
            <person name="Narusaka M."/>
            <person name="Takano Y."/>
            <person name="Narusaka Y."/>
            <person name="Kawaradani M."/>
            <person name="Damm U."/>
            <person name="Shirasu K."/>
        </authorList>
    </citation>
    <scope>NUCLEOTIDE SEQUENCE [LARGE SCALE GENOMIC DNA]</scope>
    <source>
        <strain evidence="10 11">PG-2018a</strain>
    </source>
</reference>